<dbReference type="AlphaFoldDB" id="A0A1H3E1U2"/>
<organism evidence="1 2">
    <name type="scientific">Acetomicrobium thermoterrenum DSM 13490</name>
    <dbReference type="NCBI Taxonomy" id="1120987"/>
    <lineage>
        <taxon>Bacteria</taxon>
        <taxon>Thermotogati</taxon>
        <taxon>Synergistota</taxon>
        <taxon>Synergistia</taxon>
        <taxon>Synergistales</taxon>
        <taxon>Acetomicrobiaceae</taxon>
        <taxon>Acetomicrobium</taxon>
    </lineage>
</organism>
<name>A0A1H3E1U2_9BACT</name>
<keyword evidence="2" id="KW-1185">Reference proteome</keyword>
<gene>
    <name evidence="1" type="ORF">SAMN03080603_00330</name>
</gene>
<evidence type="ECO:0000313" key="2">
    <source>
        <dbReference type="Proteomes" id="UP000199266"/>
    </source>
</evidence>
<evidence type="ECO:0000313" key="1">
    <source>
        <dbReference type="EMBL" id="SDX71874.1"/>
    </source>
</evidence>
<dbReference type="Proteomes" id="UP000199266">
    <property type="component" value="Unassembled WGS sequence"/>
</dbReference>
<sequence>MSSLRAYICSGGRIRSEHIKDTNQESERADKKGYNFTLNLKGIFSSAASELGSITVLGTGKVTPLYTTLKGICHGGFDF</sequence>
<dbReference type="EMBL" id="FNPD01000002">
    <property type="protein sequence ID" value="SDX71874.1"/>
    <property type="molecule type" value="Genomic_DNA"/>
</dbReference>
<reference evidence="2" key="1">
    <citation type="submission" date="2016-10" db="EMBL/GenBank/DDBJ databases">
        <authorList>
            <person name="Varghese N."/>
            <person name="Submissions S."/>
        </authorList>
    </citation>
    <scope>NUCLEOTIDE SEQUENCE [LARGE SCALE GENOMIC DNA]</scope>
    <source>
        <strain evidence="2">DSM 13490</strain>
    </source>
</reference>
<accession>A0A1H3E1U2</accession>
<protein>
    <submittedName>
        <fullName evidence="1">Uncharacterized protein</fullName>
    </submittedName>
</protein>
<proteinExistence type="predicted"/>